<dbReference type="HAMAP" id="MF_00020">
    <property type="entry name" value="Acetate_kinase"/>
    <property type="match status" value="1"/>
</dbReference>
<name>A0A286I8Q4_9HYPH</name>
<comment type="subunit">
    <text evidence="6">Homodimer.</text>
</comment>
<feature type="active site" description="Proton donor/acceptor" evidence="6">
    <location>
        <position position="146"/>
    </location>
</feature>
<evidence type="ECO:0000256" key="3">
    <source>
        <dbReference type="ARBA" id="ARBA00022741"/>
    </source>
</evidence>
<dbReference type="InterPro" id="IPR043129">
    <property type="entry name" value="ATPase_NBD"/>
</dbReference>
<evidence type="ECO:0000256" key="6">
    <source>
        <dbReference type="HAMAP-Rule" id="MF_00020"/>
    </source>
</evidence>
<dbReference type="AlphaFoldDB" id="A0A286I8Q4"/>
<dbReference type="OrthoDB" id="9802453at2"/>
<feature type="binding site" evidence="6">
    <location>
        <position position="89"/>
    </location>
    <ligand>
        <name>substrate</name>
    </ligand>
</feature>
<reference evidence="9" key="1">
    <citation type="submission" date="2017-08" db="EMBL/GenBank/DDBJ databases">
        <authorList>
            <person name="Varghese N."/>
            <person name="Submissions S."/>
        </authorList>
    </citation>
    <scope>NUCLEOTIDE SEQUENCE [LARGE SCALE GENOMIC DNA]</scope>
    <source>
        <strain evidence="9">KCTC 23107</strain>
    </source>
</reference>
<feature type="binding site" evidence="6">
    <location>
        <begin position="322"/>
        <end position="326"/>
    </location>
    <ligand>
        <name>ATP</name>
        <dbReference type="ChEBI" id="CHEBI:30616"/>
    </ligand>
</feature>
<keyword evidence="2 6" id="KW-0808">Transferase</keyword>
<protein>
    <recommendedName>
        <fullName evidence="6">Acetate kinase</fullName>
        <ecNumber evidence="6">2.7.2.1</ecNumber>
    </recommendedName>
    <alternativeName>
        <fullName evidence="6">Acetokinase</fullName>
    </alternativeName>
</protein>
<dbReference type="NCBIfam" id="TIGR00016">
    <property type="entry name" value="ackA"/>
    <property type="match status" value="1"/>
</dbReference>
<comment type="subcellular location">
    <subcellularLocation>
        <location evidence="6">Cytoplasm</location>
    </subcellularLocation>
</comment>
<keyword evidence="6" id="KW-0460">Magnesium</keyword>
<feature type="binding site" evidence="6">
    <location>
        <begin position="277"/>
        <end position="279"/>
    </location>
    <ligand>
        <name>ATP</name>
        <dbReference type="ChEBI" id="CHEBI:30616"/>
    </ligand>
</feature>
<dbReference type="GO" id="GO:0008776">
    <property type="term" value="F:acetate kinase activity"/>
    <property type="evidence" value="ECO:0007669"/>
    <property type="project" value="UniProtKB-UniRule"/>
</dbReference>
<dbReference type="RefSeq" id="WP_097106100.1">
    <property type="nucleotide sequence ID" value="NZ_OCPC01000001.1"/>
</dbReference>
<feature type="binding site" evidence="6">
    <location>
        <position position="13"/>
    </location>
    <ligand>
        <name>Mg(2+)</name>
        <dbReference type="ChEBI" id="CHEBI:18420"/>
    </ligand>
</feature>
<comment type="similarity">
    <text evidence="1 6 7">Belongs to the acetokinase family.</text>
</comment>
<organism evidence="8 9">
    <name type="scientific">Hoeflea halophila</name>
    <dbReference type="NCBI Taxonomy" id="714899"/>
    <lineage>
        <taxon>Bacteria</taxon>
        <taxon>Pseudomonadati</taxon>
        <taxon>Pseudomonadota</taxon>
        <taxon>Alphaproteobacteria</taxon>
        <taxon>Hyphomicrobiales</taxon>
        <taxon>Rhizobiaceae</taxon>
        <taxon>Hoeflea</taxon>
    </lineage>
</organism>
<gene>
    <name evidence="6" type="primary">ackA</name>
    <name evidence="8" type="ORF">SAMN05877838_1320</name>
</gene>
<dbReference type="Pfam" id="PF00871">
    <property type="entry name" value="Acetate_kinase"/>
    <property type="match status" value="1"/>
</dbReference>
<feature type="binding site" evidence="6">
    <location>
        <position position="373"/>
    </location>
    <ligand>
        <name>Mg(2+)</name>
        <dbReference type="ChEBI" id="CHEBI:18420"/>
    </ligand>
</feature>
<dbReference type="UniPathway" id="UPA00340">
    <property type="reaction ID" value="UER00458"/>
</dbReference>
<feature type="binding site" evidence="6">
    <location>
        <position position="20"/>
    </location>
    <ligand>
        <name>ATP</name>
        <dbReference type="ChEBI" id="CHEBI:30616"/>
    </ligand>
</feature>
<keyword evidence="4 6" id="KW-0418">Kinase</keyword>
<dbReference type="EMBL" id="OCPC01000001">
    <property type="protein sequence ID" value="SOE16452.1"/>
    <property type="molecule type" value="Genomic_DNA"/>
</dbReference>
<evidence type="ECO:0000256" key="1">
    <source>
        <dbReference type="ARBA" id="ARBA00008748"/>
    </source>
</evidence>
<evidence type="ECO:0000256" key="4">
    <source>
        <dbReference type="ARBA" id="ARBA00022777"/>
    </source>
</evidence>
<accession>A0A286I8Q4</accession>
<dbReference type="PANTHER" id="PTHR21060">
    <property type="entry name" value="ACETATE KINASE"/>
    <property type="match status" value="1"/>
</dbReference>
<feature type="site" description="Transition state stabilizer" evidence="6">
    <location>
        <position position="235"/>
    </location>
</feature>
<keyword evidence="6" id="KW-0963">Cytoplasm</keyword>
<dbReference type="PRINTS" id="PR00471">
    <property type="entry name" value="ACETATEKNASE"/>
</dbReference>
<evidence type="ECO:0000313" key="8">
    <source>
        <dbReference type="EMBL" id="SOE16452.1"/>
    </source>
</evidence>
<feature type="site" description="Transition state stabilizer" evidence="6">
    <location>
        <position position="177"/>
    </location>
</feature>
<keyword evidence="5 6" id="KW-0067">ATP-binding</keyword>
<feature type="binding site" evidence="6">
    <location>
        <begin position="202"/>
        <end position="206"/>
    </location>
    <ligand>
        <name>ATP</name>
        <dbReference type="ChEBI" id="CHEBI:30616"/>
    </ligand>
</feature>
<dbReference type="GO" id="GO:0005524">
    <property type="term" value="F:ATP binding"/>
    <property type="evidence" value="ECO:0007669"/>
    <property type="project" value="UniProtKB-KW"/>
</dbReference>
<evidence type="ECO:0000256" key="7">
    <source>
        <dbReference type="RuleBase" id="RU003835"/>
    </source>
</evidence>
<keyword evidence="3 6" id="KW-0547">Nucleotide-binding</keyword>
<dbReference type="GO" id="GO:0005737">
    <property type="term" value="C:cytoplasm"/>
    <property type="evidence" value="ECO:0007669"/>
    <property type="project" value="UniProtKB-SubCell"/>
</dbReference>
<dbReference type="SUPFAM" id="SSF53067">
    <property type="entry name" value="Actin-like ATPase domain"/>
    <property type="match status" value="2"/>
</dbReference>
<dbReference type="InterPro" id="IPR004372">
    <property type="entry name" value="Ac/propionate_kinase"/>
</dbReference>
<proteinExistence type="inferred from homology"/>
<evidence type="ECO:0000313" key="9">
    <source>
        <dbReference type="Proteomes" id="UP000219465"/>
    </source>
</evidence>
<dbReference type="GO" id="GO:0006083">
    <property type="term" value="P:acetate metabolic process"/>
    <property type="evidence" value="ECO:0007669"/>
    <property type="project" value="TreeGrafter"/>
</dbReference>
<evidence type="ECO:0000256" key="5">
    <source>
        <dbReference type="ARBA" id="ARBA00022840"/>
    </source>
</evidence>
<dbReference type="GO" id="GO:0000287">
    <property type="term" value="F:magnesium ion binding"/>
    <property type="evidence" value="ECO:0007669"/>
    <property type="project" value="UniProtKB-UniRule"/>
</dbReference>
<dbReference type="PROSITE" id="PS01075">
    <property type="entry name" value="ACETATE_KINASE_1"/>
    <property type="match status" value="1"/>
</dbReference>
<comment type="pathway">
    <text evidence="6">Metabolic intermediate biosynthesis; acetyl-CoA biosynthesis; acetyl-CoA from acetate: step 1/2.</text>
</comment>
<comment type="function">
    <text evidence="6">Catalyzes the formation of acetyl phosphate from acetate and ATP. Can also catalyze the reverse reaction.</text>
</comment>
<sequence>MSETPHTGLLALNCGSSSIKFALFTSDFERSFSGLVEAIGHGQTPRLKTSDGETMEFDSADQGHAEVLPRLINDIILPRAVAITGVGHRIVHGGERFSAPVTVNPEIRAGIAELMPFAPGHQPHNLAGIDAATEALPGVPQIACFDTAFHANVPVVRREMPLPRSYAQNGLIRYGFHGLSYEHVAASLAGLGLSGKRVIACHLGNGCSICGMIDGESIWTSMGFTPLDGLMMGQRPGRLDPGAVLWLAEQHGGDLAAVSKLLYHHSGLSGVSGLSGDMRTLLASDKPDAAFAVEMFVDRLVQEIGAAAASLGGVDAIVFSGGIGENAAPVRAMALQKLEWLGFSLDPRANDARAQRLTTAGSQRHAFVVTADEERIIAQATARLLD</sequence>
<keyword evidence="6" id="KW-0479">Metal-binding</keyword>
<dbReference type="PANTHER" id="PTHR21060:SF15">
    <property type="entry name" value="ACETATE KINASE-RELATED"/>
    <property type="match status" value="1"/>
</dbReference>
<dbReference type="PIRSF" id="PIRSF000722">
    <property type="entry name" value="Acetate_prop_kin"/>
    <property type="match status" value="1"/>
</dbReference>
<evidence type="ECO:0000256" key="2">
    <source>
        <dbReference type="ARBA" id="ARBA00022679"/>
    </source>
</evidence>
<dbReference type="Proteomes" id="UP000219465">
    <property type="component" value="Unassembled WGS sequence"/>
</dbReference>
<dbReference type="Gene3D" id="3.30.420.40">
    <property type="match status" value="2"/>
</dbReference>
<dbReference type="EC" id="2.7.2.1" evidence="6"/>
<keyword evidence="9" id="KW-1185">Reference proteome</keyword>
<dbReference type="GO" id="GO:0006085">
    <property type="term" value="P:acetyl-CoA biosynthetic process"/>
    <property type="evidence" value="ECO:0007669"/>
    <property type="project" value="UniProtKB-UniRule"/>
</dbReference>
<dbReference type="InterPro" id="IPR000890">
    <property type="entry name" value="Aliphatic_acid_kin_short-chain"/>
</dbReference>
<comment type="catalytic activity">
    <reaction evidence="6">
        <text>acetate + ATP = acetyl phosphate + ADP</text>
        <dbReference type="Rhea" id="RHEA:11352"/>
        <dbReference type="ChEBI" id="CHEBI:22191"/>
        <dbReference type="ChEBI" id="CHEBI:30089"/>
        <dbReference type="ChEBI" id="CHEBI:30616"/>
        <dbReference type="ChEBI" id="CHEBI:456216"/>
        <dbReference type="EC" id="2.7.2.1"/>
    </reaction>
</comment>
<comment type="cofactor">
    <cofactor evidence="6">
        <name>Mg(2+)</name>
        <dbReference type="ChEBI" id="CHEBI:18420"/>
    </cofactor>
    <cofactor evidence="6">
        <name>Mn(2+)</name>
        <dbReference type="ChEBI" id="CHEBI:29035"/>
    </cofactor>
    <text evidence="6">Mg(2+). Can also accept Mn(2+).</text>
</comment>
<dbReference type="InterPro" id="IPR023865">
    <property type="entry name" value="Aliphatic_acid_kinase_CS"/>
</dbReference>